<dbReference type="EMBL" id="BBNS01000023">
    <property type="protein sequence ID" value="GAL72366.1"/>
    <property type="molecule type" value="Genomic_DNA"/>
</dbReference>
<dbReference type="EC" id="3.1.1.17" evidence="3"/>
<evidence type="ECO:0000313" key="4">
    <source>
        <dbReference type="EMBL" id="GAL89485.1"/>
    </source>
</evidence>
<dbReference type="PANTHER" id="PTHR47572">
    <property type="entry name" value="LIPOPROTEIN-RELATED"/>
    <property type="match status" value="1"/>
</dbReference>
<evidence type="ECO:0000313" key="5">
    <source>
        <dbReference type="Proteomes" id="UP000029646"/>
    </source>
</evidence>
<evidence type="ECO:0000259" key="2">
    <source>
        <dbReference type="Pfam" id="PF08450"/>
    </source>
</evidence>
<sequence>MKYLVTLFLIVLNFPLWAQTDIVKDSLIKLASTFKFVEGPCTDVEGNLYFSDIIDNKIYKWTLDNKLETIVHNTNWGNGIYINKKGKLWQCEIKGKQITRYTSWDAPEHLVNPNLKNKLNGPNDLWLMPNGGIYFSDPDYSQKESKSNEAVYYLAPNSDEPIQVTFDLLRPNGLVGTSNGKKLFITDHLDNKTWVYTPKKDGSLKNKKLFVALGGDGLTLDNKNNVYITNLENSSIDIFNDSGTLLTQIKIPETPSNVAFGGKDRHTLFITAKTSLYAIKMKTKGQEKSY</sequence>
<keyword evidence="1 3" id="KW-0378">Hydrolase</keyword>
<dbReference type="Gene3D" id="2.120.10.30">
    <property type="entry name" value="TolB, C-terminal domain"/>
    <property type="match status" value="1"/>
</dbReference>
<evidence type="ECO:0000313" key="3">
    <source>
        <dbReference type="EMBL" id="GAL72366.1"/>
    </source>
</evidence>
<dbReference type="SUPFAM" id="SSF63829">
    <property type="entry name" value="Calcium-dependent phosphotriesterase"/>
    <property type="match status" value="1"/>
</dbReference>
<dbReference type="InterPro" id="IPR051262">
    <property type="entry name" value="SMP-30/CGR1_Lactonase"/>
</dbReference>
<dbReference type="EMBL" id="BBNY01000010">
    <property type="protein sequence ID" value="GAL89485.1"/>
    <property type="molecule type" value="Genomic_DNA"/>
</dbReference>
<dbReference type="PANTHER" id="PTHR47572:SF4">
    <property type="entry name" value="LACTONASE DRP35"/>
    <property type="match status" value="1"/>
</dbReference>
<dbReference type="InterPro" id="IPR011042">
    <property type="entry name" value="6-blade_b-propeller_TolB-like"/>
</dbReference>
<comment type="caution">
    <text evidence="3">The sequence shown here is derived from an EMBL/GenBank/DDBJ whole genome shotgun (WGS) entry which is preliminary data.</text>
</comment>
<name>A0A090W600_9FLAO</name>
<accession>A0A090W600</accession>
<dbReference type="OrthoDB" id="241638at2"/>
<evidence type="ECO:0000256" key="1">
    <source>
        <dbReference type="ARBA" id="ARBA00022801"/>
    </source>
</evidence>
<dbReference type="Pfam" id="PF08450">
    <property type="entry name" value="SGL"/>
    <property type="match status" value="1"/>
</dbReference>
<dbReference type="Proteomes" id="UP000030184">
    <property type="component" value="Unassembled WGS sequence"/>
</dbReference>
<keyword evidence="6" id="KW-1185">Reference proteome</keyword>
<reference evidence="6" key="1">
    <citation type="journal article" date="2014" name="Genome Announc.">
        <title>Draft Genome Sequence of Marine Flavobacterium Jejuia pallidilutea Strain 11shimoA1 and Pigmentation Mutants.</title>
        <authorList>
            <person name="Takatani N."/>
            <person name="Nakanishi M."/>
            <person name="Meirelles P."/>
            <person name="Mino S."/>
            <person name="Suda W."/>
            <person name="Oshima K."/>
            <person name="Hattori M."/>
            <person name="Ohkuma M."/>
            <person name="Hosokawa M."/>
            <person name="Miyashita K."/>
            <person name="Thompson F.L."/>
            <person name="Niwa A."/>
            <person name="Sawabe T."/>
            <person name="Sawabe T."/>
        </authorList>
    </citation>
    <scope>NUCLEOTIDE SEQUENCE [LARGE SCALE GENOMIC DNA]</scope>
    <source>
        <strain evidence="6">JCM 19538</strain>
    </source>
</reference>
<dbReference type="InterPro" id="IPR013658">
    <property type="entry name" value="SGL"/>
</dbReference>
<dbReference type="Proteomes" id="UP000029646">
    <property type="component" value="Unassembled WGS sequence"/>
</dbReference>
<gene>
    <name evidence="3" type="ORF">JCM19302_3644</name>
    <name evidence="4" type="ORF">JCM19538_1722</name>
</gene>
<dbReference type="GO" id="GO:0004341">
    <property type="term" value="F:gluconolactonase activity"/>
    <property type="evidence" value="ECO:0007669"/>
    <property type="project" value="UniProtKB-EC"/>
</dbReference>
<feature type="domain" description="SMP-30/Gluconolactonase/LRE-like region" evidence="2">
    <location>
        <begin position="38"/>
        <end position="272"/>
    </location>
</feature>
<dbReference type="RefSeq" id="WP_042249151.1">
    <property type="nucleotide sequence ID" value="NZ_BBNS01000023.1"/>
</dbReference>
<proteinExistence type="predicted"/>
<evidence type="ECO:0000313" key="6">
    <source>
        <dbReference type="Proteomes" id="UP000030184"/>
    </source>
</evidence>
<protein>
    <submittedName>
        <fullName evidence="3">Gluconolactonase</fullName>
        <ecNumber evidence="3">3.1.1.17</ecNumber>
    </submittedName>
</protein>
<organism evidence="3 5">
    <name type="scientific">Jejuia pallidilutea</name>
    <dbReference type="NCBI Taxonomy" id="504487"/>
    <lineage>
        <taxon>Bacteria</taxon>
        <taxon>Pseudomonadati</taxon>
        <taxon>Bacteroidota</taxon>
        <taxon>Flavobacteriia</taxon>
        <taxon>Flavobacteriales</taxon>
        <taxon>Flavobacteriaceae</taxon>
        <taxon>Jejuia</taxon>
    </lineage>
</organism>
<dbReference type="AlphaFoldDB" id="A0A090W600"/>